<evidence type="ECO:0000256" key="18">
    <source>
        <dbReference type="ARBA" id="ARBA00023180"/>
    </source>
</evidence>
<evidence type="ECO:0000256" key="10">
    <source>
        <dbReference type="ARBA" id="ARBA00022729"/>
    </source>
</evidence>
<feature type="transmembrane region" description="Helical" evidence="22">
    <location>
        <begin position="1317"/>
        <end position="1335"/>
    </location>
</feature>
<evidence type="ECO:0000256" key="19">
    <source>
        <dbReference type="ARBA" id="ARBA00047899"/>
    </source>
</evidence>
<proteinExistence type="inferred from homology"/>
<dbReference type="InterPro" id="IPR017441">
    <property type="entry name" value="Protein_kinase_ATP_BS"/>
</dbReference>
<dbReference type="FunFam" id="3.30.200.20:FF:000530">
    <property type="entry name" value="receptor protein-tyrosine kinase CEPR1"/>
    <property type="match status" value="1"/>
</dbReference>
<keyword evidence="7" id="KW-0433">Leucine-rich repeat</keyword>
<feature type="binding site" evidence="21">
    <location>
        <position position="931"/>
    </location>
    <ligand>
        <name>ATP</name>
        <dbReference type="ChEBI" id="CHEBI:30616"/>
    </ligand>
</feature>
<evidence type="ECO:0000259" key="23">
    <source>
        <dbReference type="PROSITE" id="PS50011"/>
    </source>
</evidence>
<keyword evidence="14 21" id="KW-0067">ATP-binding</keyword>
<dbReference type="FunFam" id="1.10.510.10:FF:000358">
    <property type="entry name" value="Putative leucine-rich repeat receptor-like serine/threonine-protein kinase"/>
    <property type="match status" value="1"/>
</dbReference>
<evidence type="ECO:0000256" key="11">
    <source>
        <dbReference type="ARBA" id="ARBA00022737"/>
    </source>
</evidence>
<keyword evidence="25" id="KW-1185">Reference proteome</keyword>
<dbReference type="SUPFAM" id="SSF52047">
    <property type="entry name" value="RNI-like"/>
    <property type="match status" value="1"/>
</dbReference>
<dbReference type="GO" id="GO:0033612">
    <property type="term" value="F:receptor serine/threonine kinase binding"/>
    <property type="evidence" value="ECO:0007669"/>
    <property type="project" value="TreeGrafter"/>
</dbReference>
<dbReference type="Pfam" id="PF00560">
    <property type="entry name" value="LRR_1"/>
    <property type="match status" value="8"/>
</dbReference>
<keyword evidence="17" id="KW-0675">Receptor</keyword>
<dbReference type="GO" id="GO:0006952">
    <property type="term" value="P:defense response"/>
    <property type="evidence" value="ECO:0007669"/>
    <property type="project" value="UniProtKB-ARBA"/>
</dbReference>
<evidence type="ECO:0000256" key="9">
    <source>
        <dbReference type="ARBA" id="ARBA00022692"/>
    </source>
</evidence>
<evidence type="ECO:0000256" key="14">
    <source>
        <dbReference type="ARBA" id="ARBA00022840"/>
    </source>
</evidence>
<keyword evidence="5" id="KW-0723">Serine/threonine-protein kinase</keyword>
<dbReference type="FunFam" id="3.80.10.10:FF:000233">
    <property type="entry name" value="Leucine-rich repeat receptor-like protein kinase TDR"/>
    <property type="match status" value="1"/>
</dbReference>
<keyword evidence="4" id="KW-1003">Cell membrane</keyword>
<dbReference type="SMART" id="SM00369">
    <property type="entry name" value="LRR_TYP"/>
    <property type="match status" value="12"/>
</dbReference>
<dbReference type="InterPro" id="IPR032675">
    <property type="entry name" value="LRR_dom_sf"/>
</dbReference>
<accession>A0A9E7G4F2</accession>
<dbReference type="FunFam" id="3.80.10.10:FF:000515">
    <property type="entry name" value="Leucine-rich repeat receptor-like protein kinase"/>
    <property type="match status" value="1"/>
</dbReference>
<name>A0A9E7G4F2_9LILI</name>
<feature type="transmembrane region" description="Helical" evidence="22">
    <location>
        <begin position="839"/>
        <end position="861"/>
    </location>
</feature>
<dbReference type="GO" id="GO:0009791">
    <property type="term" value="P:post-embryonic development"/>
    <property type="evidence" value="ECO:0007669"/>
    <property type="project" value="UniProtKB-ARBA"/>
</dbReference>
<dbReference type="FunFam" id="3.80.10.10:FF:000330">
    <property type="entry name" value="Receptor protein-tyrosine kinase CEPR1"/>
    <property type="match status" value="1"/>
</dbReference>
<dbReference type="Gene3D" id="3.80.10.10">
    <property type="entry name" value="Ribonuclease Inhibitor"/>
    <property type="match status" value="7"/>
</dbReference>
<evidence type="ECO:0000256" key="7">
    <source>
        <dbReference type="ARBA" id="ARBA00022614"/>
    </source>
</evidence>
<gene>
    <name evidence="24" type="ORF">MUK42_22185</name>
</gene>
<dbReference type="OrthoDB" id="642113at2759"/>
<evidence type="ECO:0000256" key="5">
    <source>
        <dbReference type="ARBA" id="ARBA00022527"/>
    </source>
</evidence>
<dbReference type="GO" id="GO:0004674">
    <property type="term" value="F:protein serine/threonine kinase activity"/>
    <property type="evidence" value="ECO:0007669"/>
    <property type="project" value="UniProtKB-KW"/>
</dbReference>
<comment type="subcellular location">
    <subcellularLocation>
        <location evidence="1">Cell membrane</location>
        <topology evidence="1">Single-pass membrane protein</topology>
    </subcellularLocation>
</comment>
<dbReference type="InterPro" id="IPR008271">
    <property type="entry name" value="Ser/Thr_kinase_AS"/>
</dbReference>
<evidence type="ECO:0000256" key="1">
    <source>
        <dbReference type="ARBA" id="ARBA00004162"/>
    </source>
</evidence>
<dbReference type="GO" id="GO:0005524">
    <property type="term" value="F:ATP binding"/>
    <property type="evidence" value="ECO:0007669"/>
    <property type="project" value="UniProtKB-UniRule"/>
</dbReference>
<evidence type="ECO:0000256" key="15">
    <source>
        <dbReference type="ARBA" id="ARBA00022989"/>
    </source>
</evidence>
<dbReference type="Pfam" id="PF08263">
    <property type="entry name" value="LRRNT_2"/>
    <property type="match status" value="2"/>
</dbReference>
<dbReference type="EC" id="2.7.11.1" evidence="3"/>
<dbReference type="InterPro" id="IPR050647">
    <property type="entry name" value="Plant_LRR-RLKs"/>
</dbReference>
<comment type="similarity">
    <text evidence="2">Belongs to the protein kinase superfamily. Ser/Thr protein kinase family.</text>
</comment>
<keyword evidence="18" id="KW-0325">Glycoprotein</keyword>
<evidence type="ECO:0000256" key="2">
    <source>
        <dbReference type="ARBA" id="ARBA00008684"/>
    </source>
</evidence>
<dbReference type="FunFam" id="3.80.10.10:FF:000453">
    <property type="entry name" value="Leucine-rich receptor-like protein kinase family protein"/>
    <property type="match status" value="1"/>
</dbReference>
<evidence type="ECO:0000256" key="13">
    <source>
        <dbReference type="ARBA" id="ARBA00022777"/>
    </source>
</evidence>
<dbReference type="InterPro" id="IPR001611">
    <property type="entry name" value="Leu-rich_rpt"/>
</dbReference>
<dbReference type="InterPro" id="IPR013210">
    <property type="entry name" value="LRR_N_plant-typ"/>
</dbReference>
<keyword evidence="9 22" id="KW-0812">Transmembrane</keyword>
<dbReference type="Gene3D" id="1.10.510.10">
    <property type="entry name" value="Transferase(Phosphotransferase) domain 1"/>
    <property type="match status" value="3"/>
</dbReference>
<feature type="domain" description="Protein kinase" evidence="23">
    <location>
        <begin position="2013"/>
        <end position="2252"/>
    </location>
</feature>
<comment type="catalytic activity">
    <reaction evidence="19">
        <text>L-threonyl-[protein] + ATP = O-phospho-L-threonyl-[protein] + ADP + H(+)</text>
        <dbReference type="Rhea" id="RHEA:46608"/>
        <dbReference type="Rhea" id="RHEA-COMP:11060"/>
        <dbReference type="Rhea" id="RHEA-COMP:11605"/>
        <dbReference type="ChEBI" id="CHEBI:15378"/>
        <dbReference type="ChEBI" id="CHEBI:30013"/>
        <dbReference type="ChEBI" id="CHEBI:30616"/>
        <dbReference type="ChEBI" id="CHEBI:61977"/>
        <dbReference type="ChEBI" id="CHEBI:456216"/>
        <dbReference type="EC" id="2.7.11.1"/>
    </reaction>
</comment>
<feature type="transmembrane region" description="Helical" evidence="22">
    <location>
        <begin position="1952"/>
        <end position="1970"/>
    </location>
</feature>
<dbReference type="FunFam" id="3.80.10.10:FF:000400">
    <property type="entry name" value="Nuclear pore complex protein NUP107"/>
    <property type="match status" value="1"/>
</dbReference>
<keyword evidence="11" id="KW-0677">Repeat</keyword>
<evidence type="ECO:0000256" key="4">
    <source>
        <dbReference type="ARBA" id="ARBA00022475"/>
    </source>
</evidence>
<evidence type="ECO:0000256" key="6">
    <source>
        <dbReference type="ARBA" id="ARBA00022553"/>
    </source>
</evidence>
<dbReference type="Pfam" id="PF00069">
    <property type="entry name" value="Pkinase"/>
    <property type="match status" value="3"/>
</dbReference>
<dbReference type="InterPro" id="IPR011009">
    <property type="entry name" value="Kinase-like_dom_sf"/>
</dbReference>
<evidence type="ECO:0000313" key="24">
    <source>
        <dbReference type="EMBL" id="URE08671.1"/>
    </source>
</evidence>
<evidence type="ECO:0000313" key="25">
    <source>
        <dbReference type="Proteomes" id="UP001055439"/>
    </source>
</evidence>
<feature type="transmembrane region" description="Helical" evidence="22">
    <location>
        <begin position="1280"/>
        <end position="1297"/>
    </location>
</feature>
<dbReference type="PROSITE" id="PS00107">
    <property type="entry name" value="PROTEIN_KINASE_ATP"/>
    <property type="match status" value="2"/>
</dbReference>
<evidence type="ECO:0000256" key="22">
    <source>
        <dbReference type="SAM" id="Phobius"/>
    </source>
</evidence>
<dbReference type="GO" id="GO:0005886">
    <property type="term" value="C:plasma membrane"/>
    <property type="evidence" value="ECO:0007669"/>
    <property type="project" value="UniProtKB-SubCell"/>
</dbReference>
<dbReference type="GO" id="GO:0051707">
    <property type="term" value="P:response to other organism"/>
    <property type="evidence" value="ECO:0007669"/>
    <property type="project" value="UniProtKB-ARBA"/>
</dbReference>
<dbReference type="InterPro" id="IPR003591">
    <property type="entry name" value="Leu-rich_rpt_typical-subtyp"/>
</dbReference>
<keyword evidence="12 21" id="KW-0547">Nucleotide-binding</keyword>
<feature type="binding site" evidence="21">
    <location>
        <position position="2042"/>
    </location>
    <ligand>
        <name>ATP</name>
        <dbReference type="ChEBI" id="CHEBI:30616"/>
    </ligand>
</feature>
<dbReference type="PANTHER" id="PTHR48056:SF41">
    <property type="entry name" value="RECEPTOR-LIKE PROTEIN KINASE HAIKU2"/>
    <property type="match status" value="1"/>
</dbReference>
<dbReference type="SUPFAM" id="SSF52058">
    <property type="entry name" value="L domain-like"/>
    <property type="match status" value="4"/>
</dbReference>
<keyword evidence="10" id="KW-0732">Signal</keyword>
<keyword evidence="13" id="KW-0418">Kinase</keyword>
<dbReference type="SMART" id="SM00220">
    <property type="entry name" value="S_TKc"/>
    <property type="match status" value="2"/>
</dbReference>
<evidence type="ECO:0000256" key="3">
    <source>
        <dbReference type="ARBA" id="ARBA00012513"/>
    </source>
</evidence>
<evidence type="ECO:0000256" key="20">
    <source>
        <dbReference type="ARBA" id="ARBA00048679"/>
    </source>
</evidence>
<dbReference type="PANTHER" id="PTHR48056">
    <property type="entry name" value="LRR RECEPTOR-LIKE SERINE/THREONINE-PROTEIN KINASE-RELATED"/>
    <property type="match status" value="1"/>
</dbReference>
<dbReference type="EMBL" id="CP097508">
    <property type="protein sequence ID" value="URE08671.1"/>
    <property type="molecule type" value="Genomic_DNA"/>
</dbReference>
<keyword evidence="16 22" id="KW-0472">Membrane</keyword>
<dbReference type="Proteomes" id="UP001055439">
    <property type="component" value="Chromosome 6"/>
</dbReference>
<dbReference type="InterPro" id="IPR000719">
    <property type="entry name" value="Prot_kinase_dom"/>
</dbReference>
<evidence type="ECO:0000256" key="8">
    <source>
        <dbReference type="ARBA" id="ARBA00022679"/>
    </source>
</evidence>
<evidence type="ECO:0000256" key="17">
    <source>
        <dbReference type="ARBA" id="ARBA00023170"/>
    </source>
</evidence>
<evidence type="ECO:0000256" key="21">
    <source>
        <dbReference type="PROSITE-ProRule" id="PRU10141"/>
    </source>
</evidence>
<feature type="transmembrane region" description="Helical" evidence="22">
    <location>
        <begin position="1356"/>
        <end position="1384"/>
    </location>
</feature>
<keyword evidence="15 22" id="KW-1133">Transmembrane helix</keyword>
<evidence type="ECO:0000256" key="12">
    <source>
        <dbReference type="ARBA" id="ARBA00022741"/>
    </source>
</evidence>
<reference evidence="24" key="1">
    <citation type="submission" date="2022-05" db="EMBL/GenBank/DDBJ databases">
        <title>The Musa troglodytarum L. genome provides insights into the mechanism of non-climacteric behaviour and enrichment of carotenoids.</title>
        <authorList>
            <person name="Wang J."/>
        </authorList>
    </citation>
    <scope>NUCLEOTIDE SEQUENCE</scope>
    <source>
        <tissue evidence="24">Leaf</tissue>
    </source>
</reference>
<sequence length="2270" mass="247584">MTRSIIGLHRAKFMYVGPIDRFGTRRGELALSQEHLVDLCGSFYCFMIRAGNTSSRSAFDFKIRAETSPRSLFDFKIPLRFVLELLISCFRHRTLALLDVLLGDVFERFLRIIDPSYILVREQEIIRAGTLGALRCASGLIRLMGSTNTNPIQSQIEESVRQQTTSLVKEGGQRSPGKKCQPNRLTRVRSSALHFRLHDKSRGSLHSSSLNVADPNATAGVSSQKMHHRFLLLLLLLPLFLCLVPRGTPTTAAELQILLQFKASLQTAANSTAFRSWDAGNPTCSFDGIRCDSNGSVSEIDLTSAGISGEIPFDSLCRLPALSALSLGYNGLHGVISDDLWKCTGLRRLDLAFNNIAGAVPDLALLDKLQVLNLSDNAITGAFPWSSLTGLTDLEVLSVGDNPFDPSPFPGVVLSLTKLNRLFLSDSNIHGEIPPSIGNLTELIDLEIADNFLTGGIPPEIAKLSKLWLLEMFNNSFNGTIPAGFGNLSRLAYFDASENQLEGDLSELRGLTNLISLQLFQNELSGEVPPEFGDFRYLTNLSLYTNWFNGTLPAKLGSWTEFNYIDVSTNFFTGGIPPDMCKKGTMTKLLMLENGFTGEIPASYANCSTLVRFRVNKNTLSGEVPAGLWSLPNLNILDLAINHFEGPIGVGIGNAKSLYQLYLDDNQFSGQLPLELGEAESIVNIDLSHNEFSGEISANIGGLRNLVSLDFESNTFSGAIPDAIGSCLSLSSVNLAKNNLSGPIPTSLGELTRLNSLNLSDNQLSGEIPASLSTLKLSSLDLSNNRLTGAVPDGLDIAAYSRSLAGNPGLCIDGVGANNLSSLRRCSAAQNGSSDGLRTILACIFSIAAVFLVFLGLYIVLKKRRADACGGGGDDRAVVKDLSWDMKSFRILTFDEQEIVDAIRPGNLIGKGGSGEVYRVELASGEVVAVKQIWCDPVGGAKERSTAAMLVARGRRRPAAREFEAEVGTLSAVRHVNVVKLYCSITSEECRLLVYEHLPKGSLWDRLHGSTEARKMEELGWEARYEIAVGAARGLEYLHHGWDRPILHRDVKSSNILLDDCLKPRIADFGLAKVLHSAAAGGAGEASSAHVIAGTHGYIAPEYAYTWKVNEKSDVYSFGVVLMELVTGRQPIEAEYGEDKDIVYWSVAAVVDGRIPERAREEAVKVLRTAGHAAVDADSVLAAIISKGETAEHGVYMAEGKRVNEKPVIINLREQVLPHTLQLQDMVDVSDEKARYGSQTTGGVGQKVTSSRTANPMSKRLKNNRLWQASESLRPRRPVWASRFATASPFLFLVLILPPDSTNGLPHGAIRALHPYVASVLASTLAIITLHHRVLPRSEWRLESLCNHQPRATVSPIPAAFTITMAIMASAALAVSFLLVLLALSLGASVQDSQFSFLSLLKQSLQGPSMARWDFNGSSPCSFPGIACDDNEYVVEIDLSSWLLTGGFPPAVCESLPRLRVLRLGFNEIRNGFPVDLLGCSFLEELNCSHAKIAGAVPDLSPLQSLRSIDLSNNKFTGDFPISVTNLTGLEVININENPGFDVWRMPENITALTRLRVLILSTTSMRGDIPPWIGNMTSLTDLELSGNFLVGRIPPAIGKLANLQLLELYYNKLTGEIPDELGNLTRLIDIDLSENHLFGNIPYSISSLPGLQVLQAYTNNLTGKIPPVLGNSTVLTILSIYGNSLTGELPPNLGQLSKLIVLEVSENQLSGELPRHVCAGGQLLYFLVLRNNFSGGLPETYAECKSLLRFRVNDNQLGGWVPEGLFGLPHASIIDLGFNHFEGVISKSIGNAKNLTALFLPNNRISSALPPEIASATSLVKIDLSNNLLSGPIPAEIGNLIGLNQLSLQGNRLDSSIPESLSSLRSLNVLNLSNNLLTGEIPDSLCDLLPNSLDFSNNRLWGPIPLPLIKEGLIDSVSGNPHLCVPFHVNLSNPIFALCPKPNLRRRLNNMWIIGVSAMLSIAGVLLLVKRWFGRKNILIEQDGFSSSSSSSYDVTSFHKLSFEQHEIVEALIDKNIIGHGGSGTVYKIELSNGELVAVKKLWSRKTKDRSPDQLYLDRELRTEVETLGSIRHKNIVKLYCCFSGIDSKLLVYEYMPNGNLWDALHQGKSFLNWPTRHKIAVGVADFGIAKVLQARGDRDTSTTVIAGTYGYLAPGNPTTKCDVYSFGVVLMELVTGKKPIEPEFGESRDIIHWVSSKMCTKEVAMEVLDKQISWIPMKEEMVQVLRIAIRCTCSAPTQRPTMNEVVQLLIEARPCKPDANGSSFKLKD</sequence>
<dbReference type="PROSITE" id="PS00108">
    <property type="entry name" value="PROTEIN_KINASE_ST"/>
    <property type="match status" value="1"/>
</dbReference>
<feature type="domain" description="Protein kinase" evidence="23">
    <location>
        <begin position="903"/>
        <end position="1196"/>
    </location>
</feature>
<keyword evidence="8" id="KW-0808">Transferase</keyword>
<keyword evidence="6" id="KW-0597">Phosphoprotein</keyword>
<dbReference type="PROSITE" id="PS50011">
    <property type="entry name" value="PROTEIN_KINASE_DOM"/>
    <property type="match status" value="2"/>
</dbReference>
<organism evidence="24 25">
    <name type="scientific">Musa troglodytarum</name>
    <name type="common">fe'i banana</name>
    <dbReference type="NCBI Taxonomy" id="320322"/>
    <lineage>
        <taxon>Eukaryota</taxon>
        <taxon>Viridiplantae</taxon>
        <taxon>Streptophyta</taxon>
        <taxon>Embryophyta</taxon>
        <taxon>Tracheophyta</taxon>
        <taxon>Spermatophyta</taxon>
        <taxon>Magnoliopsida</taxon>
        <taxon>Liliopsida</taxon>
        <taxon>Zingiberales</taxon>
        <taxon>Musaceae</taxon>
        <taxon>Musa</taxon>
    </lineage>
</organism>
<comment type="catalytic activity">
    <reaction evidence="20">
        <text>L-seryl-[protein] + ATP = O-phospho-L-seryl-[protein] + ADP + H(+)</text>
        <dbReference type="Rhea" id="RHEA:17989"/>
        <dbReference type="Rhea" id="RHEA-COMP:9863"/>
        <dbReference type="Rhea" id="RHEA-COMP:11604"/>
        <dbReference type="ChEBI" id="CHEBI:15378"/>
        <dbReference type="ChEBI" id="CHEBI:29999"/>
        <dbReference type="ChEBI" id="CHEBI:30616"/>
        <dbReference type="ChEBI" id="CHEBI:83421"/>
        <dbReference type="ChEBI" id="CHEBI:456216"/>
        <dbReference type="EC" id="2.7.11.1"/>
    </reaction>
</comment>
<protein>
    <recommendedName>
        <fullName evidence="3">non-specific serine/threonine protein kinase</fullName>
        <ecNumber evidence="3">2.7.11.1</ecNumber>
    </recommendedName>
</protein>
<dbReference type="SUPFAM" id="SSF56112">
    <property type="entry name" value="Protein kinase-like (PK-like)"/>
    <property type="match status" value="2"/>
</dbReference>
<evidence type="ECO:0000256" key="16">
    <source>
        <dbReference type="ARBA" id="ARBA00023136"/>
    </source>
</evidence>